<dbReference type="Proteomes" id="UP000192582">
    <property type="component" value="Unassembled WGS sequence"/>
</dbReference>
<dbReference type="AlphaFoldDB" id="A0A1W1VVD4"/>
<dbReference type="RefSeq" id="WP_084051225.1">
    <property type="nucleotide sequence ID" value="NZ_FWWU01000010.1"/>
</dbReference>
<organism evidence="1 2">
    <name type="scientific">Deinococcus hopiensis KR-140</name>
    <dbReference type="NCBI Taxonomy" id="695939"/>
    <lineage>
        <taxon>Bacteria</taxon>
        <taxon>Thermotogati</taxon>
        <taxon>Deinococcota</taxon>
        <taxon>Deinococci</taxon>
        <taxon>Deinococcales</taxon>
        <taxon>Deinococcaceae</taxon>
        <taxon>Deinococcus</taxon>
    </lineage>
</organism>
<proteinExistence type="predicted"/>
<evidence type="ECO:0000313" key="2">
    <source>
        <dbReference type="Proteomes" id="UP000192582"/>
    </source>
</evidence>
<dbReference type="EMBL" id="FWWU01000010">
    <property type="protein sequence ID" value="SMB97200.1"/>
    <property type="molecule type" value="Genomic_DNA"/>
</dbReference>
<keyword evidence="2" id="KW-1185">Reference proteome</keyword>
<gene>
    <name evidence="1" type="ORF">SAMN00790413_06410</name>
</gene>
<dbReference type="STRING" id="695939.SAMN00790413_06410"/>
<name>A0A1W1VVD4_9DEIO</name>
<reference evidence="1 2" key="1">
    <citation type="submission" date="2017-04" db="EMBL/GenBank/DDBJ databases">
        <authorList>
            <person name="Afonso C.L."/>
            <person name="Miller P.J."/>
            <person name="Scott M.A."/>
            <person name="Spackman E."/>
            <person name="Goraichik I."/>
            <person name="Dimitrov K.M."/>
            <person name="Suarez D.L."/>
            <person name="Swayne D.E."/>
        </authorList>
    </citation>
    <scope>NUCLEOTIDE SEQUENCE [LARGE SCALE GENOMIC DNA]</scope>
    <source>
        <strain evidence="1 2">KR-140</strain>
    </source>
</reference>
<evidence type="ECO:0000313" key="1">
    <source>
        <dbReference type="EMBL" id="SMB97200.1"/>
    </source>
</evidence>
<accession>A0A1W1VVD4</accession>
<protein>
    <submittedName>
        <fullName evidence="1">Uncharacterized protein</fullName>
    </submittedName>
</protein>
<sequence>MTVAPYPTAGTVAVRAPANGQVTAWRRDPQTGVLRTEALEQRGSIHPRHLQDLRRLGDLLTMTPTPAPLGAVYHAQDLAPDGATSLTAPAAPSWCSGGCPSP</sequence>